<reference evidence="11 12" key="1">
    <citation type="journal article" date="2016" name="Nat. Commun.">
        <title>Thousands of microbial genomes shed light on interconnected biogeochemical processes in an aquifer system.</title>
        <authorList>
            <person name="Anantharaman K."/>
            <person name="Brown C.T."/>
            <person name="Hug L.A."/>
            <person name="Sharon I."/>
            <person name="Castelle C.J."/>
            <person name="Probst A.J."/>
            <person name="Thomas B.C."/>
            <person name="Singh A."/>
            <person name="Wilkins M.J."/>
            <person name="Karaoz U."/>
            <person name="Brodie E.L."/>
            <person name="Williams K.H."/>
            <person name="Hubbard S.S."/>
            <person name="Banfield J.F."/>
        </authorList>
    </citation>
    <scope>NUCLEOTIDE SEQUENCE [LARGE SCALE GENOMIC DNA]</scope>
</reference>
<feature type="transmembrane region" description="Helical" evidence="10">
    <location>
        <begin position="197"/>
        <end position="222"/>
    </location>
</feature>
<dbReference type="GO" id="GO:0006811">
    <property type="term" value="P:monoatomic ion transport"/>
    <property type="evidence" value="ECO:0007669"/>
    <property type="project" value="UniProtKB-KW"/>
</dbReference>
<feature type="transmembrane region" description="Helical" evidence="10">
    <location>
        <begin position="167"/>
        <end position="191"/>
    </location>
</feature>
<gene>
    <name evidence="11" type="ORF">A3G31_07120</name>
</gene>
<dbReference type="Proteomes" id="UP000178082">
    <property type="component" value="Unassembled WGS sequence"/>
</dbReference>
<feature type="transmembrane region" description="Helical" evidence="10">
    <location>
        <begin position="289"/>
        <end position="312"/>
    </location>
</feature>
<evidence type="ECO:0000256" key="3">
    <source>
        <dbReference type="ARBA" id="ARBA00022449"/>
    </source>
</evidence>
<evidence type="ECO:0000256" key="5">
    <source>
        <dbReference type="ARBA" id="ARBA00022692"/>
    </source>
</evidence>
<keyword evidence="3" id="KW-0050">Antiport</keyword>
<evidence type="ECO:0000256" key="1">
    <source>
        <dbReference type="ARBA" id="ARBA00004651"/>
    </source>
</evidence>
<feature type="transmembrane region" description="Helical" evidence="10">
    <location>
        <begin position="424"/>
        <end position="443"/>
    </location>
</feature>
<evidence type="ECO:0000256" key="4">
    <source>
        <dbReference type="ARBA" id="ARBA00022475"/>
    </source>
</evidence>
<name>A0A1F7SEM2_9BACT</name>
<feature type="transmembrane region" description="Helical" evidence="10">
    <location>
        <begin position="265"/>
        <end position="283"/>
    </location>
</feature>
<dbReference type="STRING" id="1817883.A3G31_07120"/>
<dbReference type="PANTHER" id="PTHR43298:SF2">
    <property type="entry name" value="FMN_FAD EXPORTER YEEO-RELATED"/>
    <property type="match status" value="1"/>
</dbReference>
<evidence type="ECO:0000313" key="11">
    <source>
        <dbReference type="EMBL" id="OGL52181.1"/>
    </source>
</evidence>
<dbReference type="AlphaFoldDB" id="A0A1F7SEM2"/>
<proteinExistence type="predicted"/>
<feature type="transmembrane region" description="Helical" evidence="10">
    <location>
        <begin position="20"/>
        <end position="40"/>
    </location>
</feature>
<comment type="caution">
    <text evidence="11">The sequence shown here is derived from an EMBL/GenBank/DDBJ whole genome shotgun (WGS) entry which is preliminary data.</text>
</comment>
<feature type="transmembrane region" description="Helical" evidence="10">
    <location>
        <begin position="52"/>
        <end position="81"/>
    </location>
</feature>
<feature type="transmembrane region" description="Helical" evidence="10">
    <location>
        <begin position="139"/>
        <end position="160"/>
    </location>
</feature>
<keyword evidence="2" id="KW-0813">Transport</keyword>
<dbReference type="InterPro" id="IPR002528">
    <property type="entry name" value="MATE_fam"/>
</dbReference>
<dbReference type="PIRSF" id="PIRSF006603">
    <property type="entry name" value="DinF"/>
    <property type="match status" value="1"/>
</dbReference>
<feature type="transmembrane region" description="Helical" evidence="10">
    <location>
        <begin position="363"/>
        <end position="385"/>
    </location>
</feature>
<dbReference type="EMBL" id="MGDI01000033">
    <property type="protein sequence ID" value="OGL52181.1"/>
    <property type="molecule type" value="Genomic_DNA"/>
</dbReference>
<feature type="transmembrane region" description="Helical" evidence="10">
    <location>
        <begin position="324"/>
        <end position="343"/>
    </location>
</feature>
<dbReference type="GO" id="GO:0015297">
    <property type="term" value="F:antiporter activity"/>
    <property type="evidence" value="ECO:0007669"/>
    <property type="project" value="UniProtKB-KW"/>
</dbReference>
<keyword evidence="6 10" id="KW-1133">Transmembrane helix</keyword>
<evidence type="ECO:0000256" key="8">
    <source>
        <dbReference type="ARBA" id="ARBA00023136"/>
    </source>
</evidence>
<dbReference type="Pfam" id="PF01554">
    <property type="entry name" value="MatE"/>
    <property type="match status" value="2"/>
</dbReference>
<keyword evidence="5 10" id="KW-0812">Transmembrane</keyword>
<evidence type="ECO:0000256" key="9">
    <source>
        <dbReference type="ARBA" id="ARBA00031636"/>
    </source>
</evidence>
<feature type="transmembrane region" description="Helical" evidence="10">
    <location>
        <begin position="93"/>
        <end position="119"/>
    </location>
</feature>
<evidence type="ECO:0000256" key="10">
    <source>
        <dbReference type="SAM" id="Phobius"/>
    </source>
</evidence>
<accession>A0A1F7SEM2</accession>
<dbReference type="GO" id="GO:0005886">
    <property type="term" value="C:plasma membrane"/>
    <property type="evidence" value="ECO:0007669"/>
    <property type="project" value="UniProtKB-SubCell"/>
</dbReference>
<feature type="transmembrane region" description="Helical" evidence="10">
    <location>
        <begin position="392"/>
        <end position="412"/>
    </location>
</feature>
<dbReference type="GO" id="GO:0042910">
    <property type="term" value="F:xenobiotic transmembrane transporter activity"/>
    <property type="evidence" value="ECO:0007669"/>
    <property type="project" value="InterPro"/>
</dbReference>
<evidence type="ECO:0000256" key="7">
    <source>
        <dbReference type="ARBA" id="ARBA00023065"/>
    </source>
</evidence>
<dbReference type="NCBIfam" id="TIGR00797">
    <property type="entry name" value="matE"/>
    <property type="match status" value="1"/>
</dbReference>
<dbReference type="InterPro" id="IPR050222">
    <property type="entry name" value="MATE_MdtK"/>
</dbReference>
<keyword evidence="8 10" id="KW-0472">Membrane</keyword>
<keyword evidence="7" id="KW-0406">Ion transport</keyword>
<protein>
    <recommendedName>
        <fullName evidence="9">Multidrug-efflux transporter</fullName>
    </recommendedName>
</protein>
<dbReference type="PANTHER" id="PTHR43298">
    <property type="entry name" value="MULTIDRUG RESISTANCE PROTEIN NORM-RELATED"/>
    <property type="match status" value="1"/>
</dbReference>
<keyword evidence="4" id="KW-1003">Cell membrane</keyword>
<evidence type="ECO:0000313" key="12">
    <source>
        <dbReference type="Proteomes" id="UP000178082"/>
    </source>
</evidence>
<comment type="subcellular location">
    <subcellularLocation>
        <location evidence="1">Cell membrane</location>
        <topology evidence="1">Multi-pass membrane protein</topology>
    </subcellularLocation>
</comment>
<organism evidence="11 12">
    <name type="scientific">Candidatus Schekmanbacteria bacterium RIFCSPLOWO2_12_FULL_38_15</name>
    <dbReference type="NCBI Taxonomy" id="1817883"/>
    <lineage>
        <taxon>Bacteria</taxon>
        <taxon>Candidatus Schekmaniibacteriota</taxon>
    </lineage>
</organism>
<dbReference type="InterPro" id="IPR048279">
    <property type="entry name" value="MdtK-like"/>
</dbReference>
<evidence type="ECO:0000256" key="6">
    <source>
        <dbReference type="ARBA" id="ARBA00022989"/>
    </source>
</evidence>
<evidence type="ECO:0000256" key="2">
    <source>
        <dbReference type="ARBA" id="ARBA00022448"/>
    </source>
</evidence>
<sequence>MTQKKRTAIDTTTGSISRVLLSLAVPFILAMLVETLFNITNMLFVSRLGSEAIAAVSFCGIMLMLTAVAVEGMSGAAVALIARRVGEKDLTGAGIVSVQIYLVGIIFSIALGILGYIYAEPLMRLIGANDSIVNNGIGYAKVYFLGMTSVFFLFITQAILRGAGEPVIPVVILAISALSNIALDFLLIFGIGPFPKLGVTGAAVATIIARAIGSIIGLFYLFSGYSLIRVRLSDFRIDFPIIKNVLRIAFPSMGRMSLHSLSRIALMKIVTLFGTSAVAAYGIGLRLDMLVFLPGLGFASAVSTMVGQNLGANNHERAEKSASIALWYNVIIMSFLGFIFFFMAKEIIGIFDKSNEVLRMGEIYLKVVAPTYFLLGVRLVIGGALRGAGDNFGPMMISLITLFVIQIPLAYYLSKWAFLNTTGIWLSIAAVNFFEAAFLILWFKRGGWKKKRF</sequence>